<evidence type="ECO:0000313" key="2">
    <source>
        <dbReference type="Proteomes" id="UP001142592"/>
    </source>
</evidence>
<protein>
    <submittedName>
        <fullName evidence="1">Uncharacterized protein</fullName>
    </submittedName>
</protein>
<dbReference type="EMBL" id="JAPJUH010000001">
    <property type="protein sequence ID" value="MCX3263748.1"/>
    <property type="molecule type" value="Genomic_DNA"/>
</dbReference>
<dbReference type="Proteomes" id="UP001142592">
    <property type="component" value="Unassembled WGS sequence"/>
</dbReference>
<accession>A0A9X3DDB8</accession>
<dbReference type="SUPFAM" id="SSF50249">
    <property type="entry name" value="Nucleic acid-binding proteins"/>
    <property type="match status" value="1"/>
</dbReference>
<proteinExistence type="predicted"/>
<comment type="caution">
    <text evidence="1">The sequence shown here is derived from an EMBL/GenBank/DDBJ whole genome shotgun (WGS) entry which is preliminary data.</text>
</comment>
<dbReference type="AlphaFoldDB" id="A0A9X3DDB8"/>
<dbReference type="InterPro" id="IPR012340">
    <property type="entry name" value="NA-bd_OB-fold"/>
</dbReference>
<name>A0A9X3DDB8_9SPHI</name>
<evidence type="ECO:0000313" key="1">
    <source>
        <dbReference type="EMBL" id="MCX3263748.1"/>
    </source>
</evidence>
<gene>
    <name evidence="1" type="ORF">OQZ29_03270</name>
</gene>
<organism evidence="1 2">
    <name type="scientific">Pedobacter agri</name>
    <dbReference type="NCBI Taxonomy" id="454586"/>
    <lineage>
        <taxon>Bacteria</taxon>
        <taxon>Pseudomonadati</taxon>
        <taxon>Bacteroidota</taxon>
        <taxon>Sphingobacteriia</taxon>
        <taxon>Sphingobacteriales</taxon>
        <taxon>Sphingobacteriaceae</taxon>
        <taxon>Pedobacter</taxon>
    </lineage>
</organism>
<dbReference type="RefSeq" id="WP_083837972.1">
    <property type="nucleotide sequence ID" value="NZ_JAPJUH010000001.1"/>
</dbReference>
<keyword evidence="2" id="KW-1185">Reference proteome</keyword>
<reference evidence="1" key="1">
    <citation type="submission" date="2022-11" db="EMBL/GenBank/DDBJ databases">
        <authorList>
            <person name="Graham C."/>
            <person name="Newman J.D."/>
        </authorList>
    </citation>
    <scope>NUCLEOTIDE SEQUENCE</scope>
    <source>
        <strain evidence="1">DSM 19486</strain>
    </source>
</reference>
<sequence length="77" mass="8792">MRKGIVLSYNHVVKYGFIKDLNGQKIRFYNEDDLIIFIVGDLVQFAIGVIKNRACAVNVIVACRSRNKVKGIIEKYC</sequence>